<protein>
    <submittedName>
        <fullName evidence="6">Tellurite resistance/C4-dicarboxylate transporter family protein</fullName>
    </submittedName>
</protein>
<feature type="transmembrane region" description="Helical" evidence="5">
    <location>
        <begin position="203"/>
        <end position="228"/>
    </location>
</feature>
<accession>A0A7H8N6I3</accession>
<dbReference type="Pfam" id="PF03595">
    <property type="entry name" value="SLAC1"/>
    <property type="match status" value="1"/>
</dbReference>
<name>A0A7H8N6I3_9ACTN</name>
<keyword evidence="4 5" id="KW-0472">Membrane</keyword>
<dbReference type="InterPro" id="IPR038665">
    <property type="entry name" value="Voltage-dep_anion_channel_sf"/>
</dbReference>
<proteinExistence type="predicted"/>
<feature type="transmembrane region" description="Helical" evidence="5">
    <location>
        <begin position="12"/>
        <end position="32"/>
    </location>
</feature>
<feature type="transmembrane region" description="Helical" evidence="5">
    <location>
        <begin position="307"/>
        <end position="327"/>
    </location>
</feature>
<keyword evidence="7" id="KW-1185">Reference proteome</keyword>
<feature type="transmembrane region" description="Helical" evidence="5">
    <location>
        <begin position="44"/>
        <end position="64"/>
    </location>
</feature>
<keyword evidence="2 5" id="KW-0812">Transmembrane</keyword>
<evidence type="ECO:0000313" key="7">
    <source>
        <dbReference type="Proteomes" id="UP000509303"/>
    </source>
</evidence>
<dbReference type="Proteomes" id="UP000509303">
    <property type="component" value="Chromosome"/>
</dbReference>
<evidence type="ECO:0000256" key="4">
    <source>
        <dbReference type="ARBA" id="ARBA00023136"/>
    </source>
</evidence>
<feature type="transmembrane region" description="Helical" evidence="5">
    <location>
        <begin position="104"/>
        <end position="122"/>
    </location>
</feature>
<dbReference type="EMBL" id="CP054929">
    <property type="protein sequence ID" value="QKW49973.1"/>
    <property type="molecule type" value="Genomic_DNA"/>
</dbReference>
<dbReference type="GO" id="GO:0055085">
    <property type="term" value="P:transmembrane transport"/>
    <property type="evidence" value="ECO:0007669"/>
    <property type="project" value="InterPro"/>
</dbReference>
<gene>
    <name evidence="6" type="ORF">HUT08_10930</name>
</gene>
<dbReference type="GO" id="GO:0016020">
    <property type="term" value="C:membrane"/>
    <property type="evidence" value="ECO:0007669"/>
    <property type="project" value="UniProtKB-SubCell"/>
</dbReference>
<keyword evidence="3 5" id="KW-1133">Transmembrane helix</keyword>
<evidence type="ECO:0000256" key="1">
    <source>
        <dbReference type="ARBA" id="ARBA00004141"/>
    </source>
</evidence>
<organism evidence="6 7">
    <name type="scientific">Streptomyces buecherae</name>
    <dbReference type="NCBI Taxonomy" id="2763006"/>
    <lineage>
        <taxon>Bacteria</taxon>
        <taxon>Bacillati</taxon>
        <taxon>Actinomycetota</taxon>
        <taxon>Actinomycetes</taxon>
        <taxon>Kitasatosporales</taxon>
        <taxon>Streptomycetaceae</taxon>
        <taxon>Streptomyces</taxon>
    </lineage>
</organism>
<feature type="transmembrane region" description="Helical" evidence="5">
    <location>
        <begin position="76"/>
        <end position="98"/>
    </location>
</feature>
<dbReference type="RefSeq" id="WP_176161708.1">
    <property type="nucleotide sequence ID" value="NZ_CP054929.1"/>
</dbReference>
<feature type="transmembrane region" description="Helical" evidence="5">
    <location>
        <begin position="142"/>
        <end position="162"/>
    </location>
</feature>
<feature type="transmembrane region" description="Helical" evidence="5">
    <location>
        <begin position="234"/>
        <end position="258"/>
    </location>
</feature>
<reference evidence="6 7" key="1">
    <citation type="submission" date="2020-06" db="EMBL/GenBank/DDBJ databases">
        <title>Genome mining for natural products.</title>
        <authorList>
            <person name="Zhang B."/>
            <person name="Shi J."/>
            <person name="Ge H."/>
        </authorList>
    </citation>
    <scope>NUCLEOTIDE SEQUENCE [LARGE SCALE GENOMIC DNA]</scope>
    <source>
        <strain evidence="6 7">NA00687</strain>
    </source>
</reference>
<dbReference type="AlphaFoldDB" id="A0A7H8N6I3"/>
<sequence length="348" mass="36209">MTWTQEVSGRVRGLAPACFAPVMATGIVSRAVATSGARRLSWPLLGLGLAGFAVLTAALVWRLLAYRAQLAADADAPARVFGFFTFVAGSEVLAARLAGAGARAVALALCLVAAAAWGCVAARAARALRRSPHAARAADGTWFLCAVGLQSVVVAGTALVHGPWARGVLLGCWVAGLALYGVVLGAVGWRLRRHPVPPSALTPAYWVAMGACAISVLAGAQVVGLGWAAGPRRVLVGALLALWGWATLLLPVLVAAGYWRHWRHRVPVRYEPTQWCVVFPLGMYAVASRELAGVSEVAALRAVGGGVTWVAGGTWLLVALAMAGLPLRFTRRTPSAPTNSLGSSQNQF</sequence>
<feature type="transmembrane region" description="Helical" evidence="5">
    <location>
        <begin position="270"/>
        <end position="287"/>
    </location>
</feature>
<evidence type="ECO:0000256" key="5">
    <source>
        <dbReference type="SAM" id="Phobius"/>
    </source>
</evidence>
<dbReference type="CDD" id="cd09319">
    <property type="entry name" value="TDT_like_1"/>
    <property type="match status" value="1"/>
</dbReference>
<evidence type="ECO:0000256" key="3">
    <source>
        <dbReference type="ARBA" id="ARBA00022989"/>
    </source>
</evidence>
<dbReference type="Gene3D" id="1.50.10.150">
    <property type="entry name" value="Voltage-dependent anion channel"/>
    <property type="match status" value="1"/>
</dbReference>
<comment type="subcellular location">
    <subcellularLocation>
        <location evidence="1">Membrane</location>
        <topology evidence="1">Multi-pass membrane protein</topology>
    </subcellularLocation>
</comment>
<feature type="transmembrane region" description="Helical" evidence="5">
    <location>
        <begin position="168"/>
        <end position="191"/>
    </location>
</feature>
<evidence type="ECO:0000256" key="2">
    <source>
        <dbReference type="ARBA" id="ARBA00022692"/>
    </source>
</evidence>
<dbReference type="InterPro" id="IPR004695">
    <property type="entry name" value="SLAC1/Mae1/Ssu1/TehA"/>
</dbReference>
<evidence type="ECO:0000313" key="6">
    <source>
        <dbReference type="EMBL" id="QKW49973.1"/>
    </source>
</evidence>